<reference evidence="3 4" key="1">
    <citation type="submission" date="2018-11" db="EMBL/GenBank/DDBJ databases">
        <authorList>
            <person name="Li F."/>
        </authorList>
    </citation>
    <scope>NUCLEOTIDE SEQUENCE [LARGE SCALE GENOMIC DNA]</scope>
    <source>
        <strain evidence="3 4">YS17T</strain>
    </source>
</reference>
<proteinExistence type="predicted"/>
<dbReference type="EMBL" id="RQJX01000003">
    <property type="protein sequence ID" value="RQN09311.1"/>
    <property type="molecule type" value="Genomic_DNA"/>
</dbReference>
<dbReference type="SUPFAM" id="SSF51905">
    <property type="entry name" value="FAD/NAD(P)-binding domain"/>
    <property type="match status" value="1"/>
</dbReference>
<dbReference type="Gene3D" id="1.10.10.1100">
    <property type="entry name" value="BFD-like [2Fe-2S]-binding domain"/>
    <property type="match status" value="1"/>
</dbReference>
<gene>
    <name evidence="3" type="ORF">EHW97_03445</name>
</gene>
<keyword evidence="4" id="KW-1185">Reference proteome</keyword>
<dbReference type="InterPro" id="IPR041854">
    <property type="entry name" value="BFD-like_2Fe2S-bd_dom_sf"/>
</dbReference>
<dbReference type="InterPro" id="IPR036188">
    <property type="entry name" value="FAD/NAD-bd_sf"/>
</dbReference>
<dbReference type="Gene3D" id="3.30.9.10">
    <property type="entry name" value="D-Amino Acid Oxidase, subunit A, domain 2"/>
    <property type="match status" value="1"/>
</dbReference>
<dbReference type="AlphaFoldDB" id="A0A3N6ZGR8"/>
<protein>
    <submittedName>
        <fullName evidence="3">FAD/NAD(P)-binding oxidoreductase</fullName>
    </submittedName>
</protein>
<dbReference type="OrthoDB" id="9801699at2"/>
<feature type="domain" description="BFD-like [2Fe-2S]-binding" evidence="2">
    <location>
        <begin position="400"/>
        <end position="452"/>
    </location>
</feature>
<sequence>MTTYDITIIGAGVVGTAIARALSRRDLSVALVDSADDVGEGTSKANTAILHTGFDAKPGTLESRLVSRGYALLSDYAAQTGIPLERTGAVLVAWTEEELGNLPGLRDRAIENGYDRCELLTAEEVYTAVPSLGPGALGGLAVPDESIICPWTPSIAYATEAVENGAALLLGREVCGIEVGPEETVVRTTAGDVHTRWLINAAGLGADVLDRELGYDRFTVTPRRGELLVFDKLASSMLDKIVLPVPSKLGKGVLVSPTVYGNIMLGPTAQDLDDKTATQTSESGFEFLLSKGERLMPQLFDEEVTTAYAGLRAAVDHGDYLIDADAAQRYVLVGGIRSTGLTSSMAIAEHVEDLLRDAGVALEPRAQVAEPPRMPMIGERFTRPYQREDLIAADPEYGRIVCFCERVTAGEIRDALTSTVPAVDRGGVSRRTRATNGRCQAFYCGAAVDSCIAAAREESR</sequence>
<dbReference type="CDD" id="cd19946">
    <property type="entry name" value="GlpA-like_Fer2_BFD-like"/>
    <property type="match status" value="1"/>
</dbReference>
<dbReference type="InterPro" id="IPR007419">
    <property type="entry name" value="BFD-like_2Fe2S-bd_dom"/>
</dbReference>
<dbReference type="Pfam" id="PF04324">
    <property type="entry name" value="Fer2_BFD"/>
    <property type="match status" value="1"/>
</dbReference>
<comment type="caution">
    <text evidence="3">The sequence shown here is derived from an EMBL/GenBank/DDBJ whole genome shotgun (WGS) entry which is preliminary data.</text>
</comment>
<dbReference type="PANTHER" id="PTHR42720">
    <property type="entry name" value="GLYCEROL-3-PHOSPHATE DEHYDROGENASE"/>
    <property type="match status" value="1"/>
</dbReference>
<evidence type="ECO:0000259" key="1">
    <source>
        <dbReference type="Pfam" id="PF01266"/>
    </source>
</evidence>
<accession>A0A3N6ZGR8</accession>
<evidence type="ECO:0000259" key="2">
    <source>
        <dbReference type="Pfam" id="PF04324"/>
    </source>
</evidence>
<evidence type="ECO:0000313" key="4">
    <source>
        <dbReference type="Proteomes" id="UP000275225"/>
    </source>
</evidence>
<organism evidence="3 4">
    <name type="scientific">Aeromicrobium camelliae</name>
    <dbReference type="NCBI Taxonomy" id="1538144"/>
    <lineage>
        <taxon>Bacteria</taxon>
        <taxon>Bacillati</taxon>
        <taxon>Actinomycetota</taxon>
        <taxon>Actinomycetes</taxon>
        <taxon>Propionibacteriales</taxon>
        <taxon>Nocardioidaceae</taxon>
        <taxon>Aeromicrobium</taxon>
    </lineage>
</organism>
<dbReference type="InterPro" id="IPR052745">
    <property type="entry name" value="G3P_Oxidase/Oxidoreductase"/>
</dbReference>
<dbReference type="SUPFAM" id="SSF54373">
    <property type="entry name" value="FAD-linked reductases, C-terminal domain"/>
    <property type="match status" value="1"/>
</dbReference>
<dbReference type="PANTHER" id="PTHR42720:SF1">
    <property type="entry name" value="GLYCEROL 3-PHOSPHATE OXIDASE"/>
    <property type="match status" value="1"/>
</dbReference>
<name>A0A3N6ZGR8_9ACTN</name>
<feature type="domain" description="FAD dependent oxidoreductase" evidence="1">
    <location>
        <begin position="5"/>
        <end position="353"/>
    </location>
</feature>
<dbReference type="Pfam" id="PF01266">
    <property type="entry name" value="DAO"/>
    <property type="match status" value="1"/>
</dbReference>
<dbReference type="Gene3D" id="3.50.50.60">
    <property type="entry name" value="FAD/NAD(P)-binding domain"/>
    <property type="match status" value="1"/>
</dbReference>
<dbReference type="InterPro" id="IPR006076">
    <property type="entry name" value="FAD-dep_OxRdtase"/>
</dbReference>
<dbReference type="Proteomes" id="UP000275225">
    <property type="component" value="Unassembled WGS sequence"/>
</dbReference>
<evidence type="ECO:0000313" key="3">
    <source>
        <dbReference type="EMBL" id="RQN09311.1"/>
    </source>
</evidence>
<dbReference type="RefSeq" id="WP_124235766.1">
    <property type="nucleotide sequence ID" value="NZ_JBHUFI010000009.1"/>
</dbReference>